<comment type="function">
    <text evidence="15">Member of the two-component regulatory system HssS/HssR involved in intracellular heme homeostasis and tempering of staphylococcal virulence. HssS functions as a heme sensor histidine kinase which is autophosphorylated at a histidine residue and transfers its phosphate group to an aspartate residue of HssR. HssR/HssS activates the expression of hrtAB, an efflux pump, in response to extracellular heme, hemin, hemoglobin or blood.</text>
</comment>
<keyword evidence="21" id="KW-1185">Reference proteome</keyword>
<dbReference type="GO" id="GO:0005886">
    <property type="term" value="C:plasma membrane"/>
    <property type="evidence" value="ECO:0007669"/>
    <property type="project" value="UniProtKB-SubCell"/>
</dbReference>
<evidence type="ECO:0000256" key="4">
    <source>
        <dbReference type="ARBA" id="ARBA00022475"/>
    </source>
</evidence>
<evidence type="ECO:0000256" key="2">
    <source>
        <dbReference type="ARBA" id="ARBA00004651"/>
    </source>
</evidence>
<evidence type="ECO:0000256" key="16">
    <source>
        <dbReference type="ARBA" id="ARBA00040841"/>
    </source>
</evidence>
<dbReference type="SUPFAM" id="SSF47384">
    <property type="entry name" value="Homodimeric domain of signal transducing histidine kinase"/>
    <property type="match status" value="1"/>
</dbReference>
<dbReference type="Gene3D" id="3.30.565.10">
    <property type="entry name" value="Histidine kinase-like ATPase, C-terminal domain"/>
    <property type="match status" value="1"/>
</dbReference>
<dbReference type="InterPro" id="IPR050398">
    <property type="entry name" value="HssS/ArlS-like"/>
</dbReference>
<gene>
    <name evidence="20" type="ORF">P9B03_17530</name>
</gene>
<evidence type="ECO:0000256" key="8">
    <source>
        <dbReference type="ARBA" id="ARBA00022741"/>
    </source>
</evidence>
<feature type="transmembrane region" description="Helical" evidence="17">
    <location>
        <begin position="167"/>
        <end position="191"/>
    </location>
</feature>
<keyword evidence="8" id="KW-0547">Nucleotide-binding</keyword>
<dbReference type="InterPro" id="IPR003661">
    <property type="entry name" value="HisK_dim/P_dom"/>
</dbReference>
<dbReference type="AlphaFoldDB" id="A0AAW9NVG5"/>
<dbReference type="Pfam" id="PF02518">
    <property type="entry name" value="HATPase_c"/>
    <property type="match status" value="1"/>
</dbReference>
<dbReference type="Gene3D" id="1.10.287.130">
    <property type="match status" value="1"/>
</dbReference>
<dbReference type="Pfam" id="PF00672">
    <property type="entry name" value="HAMP"/>
    <property type="match status" value="1"/>
</dbReference>
<dbReference type="PROSITE" id="PS50109">
    <property type="entry name" value="HIS_KIN"/>
    <property type="match status" value="1"/>
</dbReference>
<evidence type="ECO:0000256" key="12">
    <source>
        <dbReference type="ARBA" id="ARBA00023012"/>
    </source>
</evidence>
<comment type="subcellular location">
    <subcellularLocation>
        <location evidence="2">Cell membrane</location>
        <topology evidence="2">Multi-pass membrane protein</topology>
    </subcellularLocation>
</comment>
<keyword evidence="12" id="KW-0902">Two-component regulatory system</keyword>
<keyword evidence="6" id="KW-0808">Transferase</keyword>
<dbReference type="SUPFAM" id="SSF55874">
    <property type="entry name" value="ATPase domain of HSP90 chaperone/DNA topoisomerase II/histidine kinase"/>
    <property type="match status" value="1"/>
</dbReference>
<keyword evidence="13" id="KW-0843">Virulence</keyword>
<evidence type="ECO:0000256" key="3">
    <source>
        <dbReference type="ARBA" id="ARBA00012438"/>
    </source>
</evidence>
<dbReference type="Pfam" id="PF00512">
    <property type="entry name" value="HisKA"/>
    <property type="match status" value="1"/>
</dbReference>
<evidence type="ECO:0000256" key="15">
    <source>
        <dbReference type="ARBA" id="ARBA00037219"/>
    </source>
</evidence>
<dbReference type="SUPFAM" id="SSF158472">
    <property type="entry name" value="HAMP domain-like"/>
    <property type="match status" value="1"/>
</dbReference>
<keyword evidence="9 20" id="KW-0418">Kinase</keyword>
<comment type="caution">
    <text evidence="20">The sequence shown here is derived from an EMBL/GenBank/DDBJ whole genome shotgun (WGS) entry which is preliminary data.</text>
</comment>
<dbReference type="InterPro" id="IPR003660">
    <property type="entry name" value="HAMP_dom"/>
</dbReference>
<evidence type="ECO:0000256" key="14">
    <source>
        <dbReference type="ARBA" id="ARBA00023136"/>
    </source>
</evidence>
<dbReference type="SMART" id="SM00388">
    <property type="entry name" value="HisKA"/>
    <property type="match status" value="1"/>
</dbReference>
<evidence type="ECO:0000256" key="17">
    <source>
        <dbReference type="SAM" id="Phobius"/>
    </source>
</evidence>
<evidence type="ECO:0000256" key="5">
    <source>
        <dbReference type="ARBA" id="ARBA00022553"/>
    </source>
</evidence>
<dbReference type="InterPro" id="IPR004358">
    <property type="entry name" value="Sig_transdc_His_kin-like_C"/>
</dbReference>
<dbReference type="Gene3D" id="6.10.340.10">
    <property type="match status" value="1"/>
</dbReference>
<evidence type="ECO:0000259" key="19">
    <source>
        <dbReference type="PROSITE" id="PS50885"/>
    </source>
</evidence>
<dbReference type="GO" id="GO:0005524">
    <property type="term" value="F:ATP binding"/>
    <property type="evidence" value="ECO:0007669"/>
    <property type="project" value="UniProtKB-KW"/>
</dbReference>
<evidence type="ECO:0000256" key="1">
    <source>
        <dbReference type="ARBA" id="ARBA00000085"/>
    </source>
</evidence>
<protein>
    <recommendedName>
        <fullName evidence="16">Heme sensor protein HssS</fullName>
        <ecNumber evidence="3">2.7.13.3</ecNumber>
    </recommendedName>
</protein>
<dbReference type="InterPro" id="IPR005467">
    <property type="entry name" value="His_kinase_dom"/>
</dbReference>
<dbReference type="Proteomes" id="UP001344888">
    <property type="component" value="Unassembled WGS sequence"/>
</dbReference>
<evidence type="ECO:0000256" key="6">
    <source>
        <dbReference type="ARBA" id="ARBA00022679"/>
    </source>
</evidence>
<evidence type="ECO:0000256" key="13">
    <source>
        <dbReference type="ARBA" id="ARBA00023026"/>
    </source>
</evidence>
<feature type="transmembrane region" description="Helical" evidence="17">
    <location>
        <begin position="6"/>
        <end position="29"/>
    </location>
</feature>
<dbReference type="SMART" id="SM00304">
    <property type="entry name" value="HAMP"/>
    <property type="match status" value="1"/>
</dbReference>
<proteinExistence type="predicted"/>
<keyword evidence="10" id="KW-0067">ATP-binding</keyword>
<keyword evidence="4" id="KW-1003">Cell membrane</keyword>
<keyword evidence="7 17" id="KW-0812">Transmembrane</keyword>
<feature type="domain" description="Histidine kinase" evidence="18">
    <location>
        <begin position="248"/>
        <end position="461"/>
    </location>
</feature>
<accession>A0AAW9NVG5</accession>
<evidence type="ECO:0000256" key="11">
    <source>
        <dbReference type="ARBA" id="ARBA00022989"/>
    </source>
</evidence>
<dbReference type="FunFam" id="3.30.565.10:FF:000006">
    <property type="entry name" value="Sensor histidine kinase WalK"/>
    <property type="match status" value="1"/>
</dbReference>
<evidence type="ECO:0000313" key="21">
    <source>
        <dbReference type="Proteomes" id="UP001344888"/>
    </source>
</evidence>
<comment type="catalytic activity">
    <reaction evidence="1">
        <text>ATP + protein L-histidine = ADP + protein N-phospho-L-histidine.</text>
        <dbReference type="EC" id="2.7.13.3"/>
    </reaction>
</comment>
<dbReference type="RefSeq" id="WP_326124881.1">
    <property type="nucleotide sequence ID" value="NZ_JARSFG010000026.1"/>
</dbReference>
<evidence type="ECO:0000256" key="9">
    <source>
        <dbReference type="ARBA" id="ARBA00022777"/>
    </source>
</evidence>
<dbReference type="SMART" id="SM00387">
    <property type="entry name" value="HATPase_c"/>
    <property type="match status" value="1"/>
</dbReference>
<dbReference type="InterPro" id="IPR003594">
    <property type="entry name" value="HATPase_dom"/>
</dbReference>
<dbReference type="InterPro" id="IPR036890">
    <property type="entry name" value="HATPase_C_sf"/>
</dbReference>
<dbReference type="EC" id="2.7.13.3" evidence="3"/>
<evidence type="ECO:0000256" key="10">
    <source>
        <dbReference type="ARBA" id="ARBA00022840"/>
    </source>
</evidence>
<keyword evidence="5" id="KW-0597">Phosphoprotein</keyword>
<evidence type="ECO:0000256" key="7">
    <source>
        <dbReference type="ARBA" id="ARBA00022692"/>
    </source>
</evidence>
<reference evidence="20 21" key="1">
    <citation type="submission" date="2023-03" db="EMBL/GenBank/DDBJ databases">
        <title>Bacillus Genome Sequencing.</title>
        <authorList>
            <person name="Dunlap C."/>
        </authorList>
    </citation>
    <scope>NUCLEOTIDE SEQUENCE [LARGE SCALE GENOMIC DNA]</scope>
    <source>
        <strain evidence="20 21">B-59205</strain>
    </source>
</reference>
<dbReference type="CDD" id="cd00075">
    <property type="entry name" value="HATPase"/>
    <property type="match status" value="1"/>
</dbReference>
<dbReference type="CDD" id="cd00082">
    <property type="entry name" value="HisKA"/>
    <property type="match status" value="1"/>
</dbReference>
<organism evidence="20 21">
    <name type="scientific">Metasolibacillus meyeri</name>
    <dbReference type="NCBI Taxonomy" id="1071052"/>
    <lineage>
        <taxon>Bacteria</taxon>
        <taxon>Bacillati</taxon>
        <taxon>Bacillota</taxon>
        <taxon>Bacilli</taxon>
        <taxon>Bacillales</taxon>
        <taxon>Caryophanaceae</taxon>
        <taxon>Metasolibacillus</taxon>
    </lineage>
</organism>
<dbReference type="GO" id="GO:0000155">
    <property type="term" value="F:phosphorelay sensor kinase activity"/>
    <property type="evidence" value="ECO:0007669"/>
    <property type="project" value="InterPro"/>
</dbReference>
<keyword evidence="14 17" id="KW-0472">Membrane</keyword>
<dbReference type="FunFam" id="1.10.287.130:FF:000001">
    <property type="entry name" value="Two-component sensor histidine kinase"/>
    <property type="match status" value="1"/>
</dbReference>
<keyword evidence="11 17" id="KW-1133">Transmembrane helix</keyword>
<name>A0AAW9NVG5_9BACL</name>
<evidence type="ECO:0000259" key="18">
    <source>
        <dbReference type="PROSITE" id="PS50109"/>
    </source>
</evidence>
<dbReference type="CDD" id="cd06225">
    <property type="entry name" value="HAMP"/>
    <property type="match status" value="1"/>
</dbReference>
<dbReference type="PRINTS" id="PR00344">
    <property type="entry name" value="BCTRLSENSOR"/>
</dbReference>
<sequence>MKFYSTLYFKYIVVTLAIMFFSGVLALLATNTYYHRVIKEQNDAKNVAIMQEIVHYISQNEPANLENYLQTIANVGYQLYIVDGQGQEVFYGSEFRLTALDESVKQAVVEGEIYHGMRDYPRQLFITGFFANDLTNSVGVPFQYKGKNYALFARPDIRLLFNEMHSVLGNMMLISLIASLMAILLAAWYLVKPIRALTKATKQVAKENYDVAIDITRTDELGLLAKSFNKMAQDLKQQDETRKSFIRNVSHDLQTPLQNINGYANLLKSRELTDENRLHYADIIEAETSRLSSLTKQLLLLNSLDQLAHKRRQTPVNITEQIERAVMKSQWMIAEKELSIWLQLDEAIFDGDETMLENLWENLISNAIKYNRQGGEIHITLQNGPSAMLVEISDTGVGIGQEHLPYIFSRFYRVDKARQTKGTGLGLAIVQEIVHFYDGQIAVSSELNQGTTITISLPSSS</sequence>
<dbReference type="EMBL" id="JARSFG010000026">
    <property type="protein sequence ID" value="MEC1180298.1"/>
    <property type="molecule type" value="Genomic_DNA"/>
</dbReference>
<dbReference type="PANTHER" id="PTHR45528">
    <property type="entry name" value="SENSOR HISTIDINE KINASE CPXA"/>
    <property type="match status" value="1"/>
</dbReference>
<dbReference type="InterPro" id="IPR036097">
    <property type="entry name" value="HisK_dim/P_sf"/>
</dbReference>
<dbReference type="PANTHER" id="PTHR45528:SF11">
    <property type="entry name" value="HISTIDINE KINASE"/>
    <property type="match status" value="1"/>
</dbReference>
<dbReference type="PROSITE" id="PS50885">
    <property type="entry name" value="HAMP"/>
    <property type="match status" value="1"/>
</dbReference>
<evidence type="ECO:0000313" key="20">
    <source>
        <dbReference type="EMBL" id="MEC1180298.1"/>
    </source>
</evidence>
<feature type="domain" description="HAMP" evidence="19">
    <location>
        <begin position="188"/>
        <end position="240"/>
    </location>
</feature>